<feature type="non-terminal residue" evidence="1">
    <location>
        <position position="32"/>
    </location>
</feature>
<sequence length="32" mass="3516">MANADEISKADRDFVTDAAAALRALHREDADR</sequence>
<proteinExistence type="predicted"/>
<dbReference type="EMBL" id="AZMM01012858">
    <property type="protein sequence ID" value="ETJ32694.1"/>
    <property type="molecule type" value="Genomic_DNA"/>
</dbReference>
<protein>
    <submittedName>
        <fullName evidence="1">Uncharacterized protein</fullName>
    </submittedName>
</protein>
<name>W1XUZ2_9ZZZZ</name>
<gene>
    <name evidence="1" type="ORF">Q604_UNBC12858G0001</name>
</gene>
<organism evidence="1">
    <name type="scientific">human gut metagenome</name>
    <dbReference type="NCBI Taxonomy" id="408170"/>
    <lineage>
        <taxon>unclassified sequences</taxon>
        <taxon>metagenomes</taxon>
        <taxon>organismal metagenomes</taxon>
    </lineage>
</organism>
<reference evidence="1" key="1">
    <citation type="submission" date="2013-12" db="EMBL/GenBank/DDBJ databases">
        <title>A Varibaculum cambriense genome reconstructed from a premature infant gut community with otherwise low bacterial novelty that shifts toward anaerobic metabolism during the third week of life.</title>
        <authorList>
            <person name="Brown C.T."/>
            <person name="Sharon I."/>
            <person name="Thomas B.C."/>
            <person name="Castelle C.J."/>
            <person name="Morowitz M.J."/>
            <person name="Banfield J.F."/>
        </authorList>
    </citation>
    <scope>NUCLEOTIDE SEQUENCE</scope>
</reference>
<evidence type="ECO:0000313" key="1">
    <source>
        <dbReference type="EMBL" id="ETJ32694.1"/>
    </source>
</evidence>
<comment type="caution">
    <text evidence="1">The sequence shown here is derived from an EMBL/GenBank/DDBJ whole genome shotgun (WGS) entry which is preliminary data.</text>
</comment>
<dbReference type="AlphaFoldDB" id="W1XUZ2"/>
<accession>W1XUZ2</accession>